<dbReference type="InterPro" id="IPR001878">
    <property type="entry name" value="Znf_CCHC"/>
</dbReference>
<keyword evidence="2" id="KW-0175">Coiled coil</keyword>
<reference evidence="5" key="1">
    <citation type="journal article" date="2019" name="Sci. Rep.">
        <title>Draft genome of Tanacetum cinerariifolium, the natural source of mosquito coil.</title>
        <authorList>
            <person name="Yamashiro T."/>
            <person name="Shiraishi A."/>
            <person name="Satake H."/>
            <person name="Nakayama K."/>
        </authorList>
    </citation>
    <scope>NUCLEOTIDE SEQUENCE</scope>
</reference>
<dbReference type="Pfam" id="PF00098">
    <property type="entry name" value="zf-CCHC"/>
    <property type="match status" value="1"/>
</dbReference>
<dbReference type="InterPro" id="IPR056924">
    <property type="entry name" value="SH3_Tf2-1"/>
</dbReference>
<feature type="coiled-coil region" evidence="2">
    <location>
        <begin position="179"/>
        <end position="208"/>
    </location>
</feature>
<sequence length="1264" mass="145176">MSTPTFAETHNLVSFLEKPSESEGFEQIVDFLNAKPIIYALMVNPTVYALCVKQFWTTAKVKKVNDQEQIQALVDKQKVEGMAKHKEIYVMSSHTKNIFANIRRQGQGFSGNVTPLFKTMMVIAQEEKKMKPKRKQRQAAEVHSPSCEIPVEESIPTPFNDPLPSGEDSIQLNELMIFYTSLQQQVLDLQEAKEIAKLKKRVKKLEKRRKSRPVGMRRLKKVGKQVNEWNSLRNKIVYDTDPDITTQVEDNLEYWPRFVLLFVDPHQVVPAPRFIRMSGRDHRQQNRRFATRGNGYEARDPRDAEIERLRQRIHELETNPFDRSPRVQPQQQVDHLRSLGLRTDIPEFKGRLQPDDFLDWIQTVERIFDLRDIPDHLKGSLPVEELIHEFERMRMRCGADGDEKQVIACFLSILRRDITNVVMLQQYYSFDDVCRLALRVEQQLNNKLKPLTKFSTTSRPPTSAPRVGPINTEPPVIPTNQTRTSNALRCFKCQGLGHLKRDCLNKQILSFVDEPEPTYDTEEEEEEPTEVLYHDRGEILVSRRVLNVILSDHGDDTTWLRNNILRTQCTSKGKVCMIIVDGESCENMVATVMVEKLSLPTQKHPDPYKLTWLKKGNLVHDTHRCLDGLNITLASLNPRDEPQQPLTKRDFVGLTKQPTTTHVLALVVVEANPKPLECPAAVLSLLREFIYNRSTHSSTGRSPFLLVYGRNPFTPFDLAPLAGVTQYNAEGSDREKQIKLLHEHVSDQNTKHNLQYQARANKHRQKVVFQVGDLVWIFLRRVRFPQGHFVKLQPRADSTFRVLERINNNAYKIDLPGHYGVSATFNVADLAPYVGDEPIDDDSETSAQEDASKQGRNIEDIDLDAEIALVDESHGRMQDADMFRVDDLVGNKVFIEKSVEKEVSTADLVTTAGEVVAAASVEDSAAPTTATTADVDDKLTLEKTLIAIKATKPKVIPTAITTLRAKGIVFHEQVQAHKLTVSRKLEGEMRAEIEEGERIAREKDKANRVVIKEWDDVQATIDADRQRKYLAAKRAKEIKNKPPTKAHQRNTENVEESLKKDEAESGSKRVGQELEQESAKKQKLVEQEHDKVADDDTTELKRCLEIILEEYDDIAIEATPLSSKSSTIVDYKIYREGKKSYFKIIRAYGNSQNYLNFGTMFKNFNKEDLEVLRSIVKERFKKTKPVDYIKNLLFQTLKTMFEPHVEDIIWKYQQGAVKVNNWKLFDSCGVYYVTTKTMVYYLLVEKMYPFTNSILHQLWSDVRL</sequence>
<protein>
    <recommendedName>
        <fullName evidence="4">CCHC-type domain-containing protein</fullName>
    </recommendedName>
</protein>
<dbReference type="PANTHER" id="PTHR35046">
    <property type="entry name" value="ZINC KNUCKLE (CCHC-TYPE) FAMILY PROTEIN"/>
    <property type="match status" value="1"/>
</dbReference>
<proteinExistence type="predicted"/>
<organism evidence="5">
    <name type="scientific">Tanacetum cinerariifolium</name>
    <name type="common">Dalmatian daisy</name>
    <name type="synonym">Chrysanthemum cinerariifolium</name>
    <dbReference type="NCBI Taxonomy" id="118510"/>
    <lineage>
        <taxon>Eukaryota</taxon>
        <taxon>Viridiplantae</taxon>
        <taxon>Streptophyta</taxon>
        <taxon>Embryophyta</taxon>
        <taxon>Tracheophyta</taxon>
        <taxon>Spermatophyta</taxon>
        <taxon>Magnoliopsida</taxon>
        <taxon>eudicotyledons</taxon>
        <taxon>Gunneridae</taxon>
        <taxon>Pentapetalae</taxon>
        <taxon>asterids</taxon>
        <taxon>campanulids</taxon>
        <taxon>Asterales</taxon>
        <taxon>Asteraceae</taxon>
        <taxon>Asteroideae</taxon>
        <taxon>Anthemideae</taxon>
        <taxon>Anthemidinae</taxon>
        <taxon>Tanacetum</taxon>
    </lineage>
</organism>
<dbReference type="AlphaFoldDB" id="A0A6L2JGK0"/>
<dbReference type="SUPFAM" id="SSF57756">
    <property type="entry name" value="Retrovirus zinc finger-like domains"/>
    <property type="match status" value="1"/>
</dbReference>
<feature type="domain" description="CCHC-type" evidence="4">
    <location>
        <begin position="489"/>
        <end position="503"/>
    </location>
</feature>
<keyword evidence="1" id="KW-0479">Metal-binding</keyword>
<evidence type="ECO:0000256" key="3">
    <source>
        <dbReference type="SAM" id="MobiDB-lite"/>
    </source>
</evidence>
<dbReference type="InterPro" id="IPR036875">
    <property type="entry name" value="Znf_CCHC_sf"/>
</dbReference>
<evidence type="ECO:0000256" key="1">
    <source>
        <dbReference type="PROSITE-ProRule" id="PRU00047"/>
    </source>
</evidence>
<feature type="region of interest" description="Disordered" evidence="3">
    <location>
        <begin position="452"/>
        <end position="479"/>
    </location>
</feature>
<feature type="region of interest" description="Disordered" evidence="3">
    <location>
        <begin position="1034"/>
        <end position="1092"/>
    </location>
</feature>
<accession>A0A6L2JGK0</accession>
<name>A0A6L2JGK0_TANCI</name>
<keyword evidence="1" id="KW-0862">Zinc</keyword>
<feature type="region of interest" description="Disordered" evidence="3">
    <location>
        <begin position="131"/>
        <end position="157"/>
    </location>
</feature>
<keyword evidence="1" id="KW-0863">Zinc-finger</keyword>
<dbReference type="PROSITE" id="PS50158">
    <property type="entry name" value="ZF_CCHC"/>
    <property type="match status" value="1"/>
</dbReference>
<gene>
    <name evidence="5" type="ORF">Tci_007790</name>
</gene>
<dbReference type="EMBL" id="BKCJ010000734">
    <property type="protein sequence ID" value="GEU35812.1"/>
    <property type="molecule type" value="Genomic_DNA"/>
</dbReference>
<dbReference type="SMART" id="SM00343">
    <property type="entry name" value="ZnF_C2HC"/>
    <property type="match status" value="1"/>
</dbReference>
<comment type="caution">
    <text evidence="5">The sequence shown here is derived from an EMBL/GenBank/DDBJ whole genome shotgun (WGS) entry which is preliminary data.</text>
</comment>
<feature type="region of interest" description="Disordered" evidence="3">
    <location>
        <begin position="836"/>
        <end position="856"/>
    </location>
</feature>
<evidence type="ECO:0000259" key="4">
    <source>
        <dbReference type="PROSITE" id="PS50158"/>
    </source>
</evidence>
<dbReference type="GO" id="GO:0008270">
    <property type="term" value="F:zinc ion binding"/>
    <property type="evidence" value="ECO:0007669"/>
    <property type="project" value="UniProtKB-KW"/>
</dbReference>
<feature type="compositionally biased region" description="Basic and acidic residues" evidence="3">
    <location>
        <begin position="1049"/>
        <end position="1092"/>
    </location>
</feature>
<evidence type="ECO:0000313" key="5">
    <source>
        <dbReference type="EMBL" id="GEU35812.1"/>
    </source>
</evidence>
<dbReference type="GO" id="GO:0003676">
    <property type="term" value="F:nucleic acid binding"/>
    <property type="evidence" value="ECO:0007669"/>
    <property type="project" value="InterPro"/>
</dbReference>
<evidence type="ECO:0000256" key="2">
    <source>
        <dbReference type="SAM" id="Coils"/>
    </source>
</evidence>
<dbReference type="PANTHER" id="PTHR35046:SF23">
    <property type="entry name" value="NUCLEOTIDYLTRANSFERASE, RIBONUCLEASE H"/>
    <property type="match status" value="1"/>
</dbReference>
<dbReference type="Pfam" id="PF24626">
    <property type="entry name" value="SH3_Tf2-1"/>
    <property type="match status" value="1"/>
</dbReference>